<dbReference type="Gene3D" id="3.40.50.720">
    <property type="entry name" value="NAD(P)-binding Rossmann-like Domain"/>
    <property type="match status" value="2"/>
</dbReference>
<accession>A0ABS4TKQ4</accession>
<dbReference type="Pfam" id="PF00389">
    <property type="entry name" value="2-Hacid_dh"/>
    <property type="match status" value="1"/>
</dbReference>
<dbReference type="SUPFAM" id="SSF51735">
    <property type="entry name" value="NAD(P)-binding Rossmann-fold domains"/>
    <property type="match status" value="1"/>
</dbReference>
<dbReference type="Pfam" id="PF02826">
    <property type="entry name" value="2-Hacid_dh_C"/>
    <property type="match status" value="1"/>
</dbReference>
<evidence type="ECO:0000313" key="8">
    <source>
        <dbReference type="Proteomes" id="UP001519332"/>
    </source>
</evidence>
<dbReference type="SUPFAM" id="SSF52283">
    <property type="entry name" value="Formate/glycerate dehydrogenase catalytic domain-like"/>
    <property type="match status" value="1"/>
</dbReference>
<dbReference type="RefSeq" id="WP_209641782.1">
    <property type="nucleotide sequence ID" value="NZ_JAGINW010000001.1"/>
</dbReference>
<reference evidence="7 8" key="1">
    <citation type="submission" date="2021-03" db="EMBL/GenBank/DDBJ databases">
        <title>Sequencing the genomes of 1000 actinobacteria strains.</title>
        <authorList>
            <person name="Klenk H.-P."/>
        </authorList>
    </citation>
    <scope>NUCLEOTIDE SEQUENCE [LARGE SCALE GENOMIC DNA]</scope>
    <source>
        <strain evidence="7 8">DSM 46670</strain>
    </source>
</reference>
<dbReference type="Proteomes" id="UP001519332">
    <property type="component" value="Unassembled WGS sequence"/>
</dbReference>
<sequence length="352" mass="37617">MHTPIDTLVVGDEFIPADSYVDAFSDATNLVRVRTVRWGGTKARQHEQQQTMEHSGANAIPAPTELLDAVPGAQALCLHFAPVGEQLLAAATDLKLVAVARAGLENIDVAAATRRGIGVVPAYGRNAGAVAELQLALMLAEARNVARADASVKSGGWRKEFPGARIEVAGRTVGMVGFGHVGRVFTRRLSGFGCRMVAYDPYVADEVLAEHGVERADTVDQVLAEGDFVLVQARHSTETERMIGARQLRLMRPTAYFINVSRSRLVDEAALLDVLREGAIAGAGLDVYDAEPLPADSPWRTLDNTTLTTHFGGDTEDTNRTSATLVAQAVLELTRTGKVAHAVNAAELGWTS</sequence>
<evidence type="ECO:0000313" key="7">
    <source>
        <dbReference type="EMBL" id="MBP2324446.1"/>
    </source>
</evidence>
<dbReference type="GO" id="GO:0004617">
    <property type="term" value="F:phosphoglycerate dehydrogenase activity"/>
    <property type="evidence" value="ECO:0007669"/>
    <property type="project" value="UniProtKB-EC"/>
</dbReference>
<dbReference type="InterPro" id="IPR006139">
    <property type="entry name" value="D-isomer_2_OHA_DH_cat_dom"/>
</dbReference>
<keyword evidence="8" id="KW-1185">Reference proteome</keyword>
<dbReference type="PANTHER" id="PTHR42789">
    <property type="entry name" value="D-ISOMER SPECIFIC 2-HYDROXYACID DEHYDROGENASE FAMILY PROTEIN (AFU_ORTHOLOGUE AFUA_6G10090)"/>
    <property type="match status" value="1"/>
</dbReference>
<organism evidence="7 8">
    <name type="scientific">Kibdelosporangium banguiense</name>
    <dbReference type="NCBI Taxonomy" id="1365924"/>
    <lineage>
        <taxon>Bacteria</taxon>
        <taxon>Bacillati</taxon>
        <taxon>Actinomycetota</taxon>
        <taxon>Actinomycetes</taxon>
        <taxon>Pseudonocardiales</taxon>
        <taxon>Pseudonocardiaceae</taxon>
        <taxon>Kibdelosporangium</taxon>
    </lineage>
</organism>
<feature type="domain" description="D-isomer specific 2-hydroxyacid dehydrogenase NAD-binding" evidence="6">
    <location>
        <begin position="135"/>
        <end position="312"/>
    </location>
</feature>
<evidence type="ECO:0000256" key="2">
    <source>
        <dbReference type="ARBA" id="ARBA00023002"/>
    </source>
</evidence>
<evidence type="ECO:0000259" key="5">
    <source>
        <dbReference type="Pfam" id="PF00389"/>
    </source>
</evidence>
<comment type="similarity">
    <text evidence="1 4">Belongs to the D-isomer specific 2-hydroxyacid dehydrogenase family.</text>
</comment>
<proteinExistence type="inferred from homology"/>
<protein>
    <submittedName>
        <fullName evidence="7">D-3-phosphoglycerate dehydrogenase</fullName>
        <ecNumber evidence="7">1.1.1.95</ecNumber>
    </submittedName>
</protein>
<gene>
    <name evidence="7" type="ORF">JOF56_004831</name>
</gene>
<comment type="caution">
    <text evidence="7">The sequence shown here is derived from an EMBL/GenBank/DDBJ whole genome shotgun (WGS) entry which is preliminary data.</text>
</comment>
<dbReference type="EMBL" id="JAGINW010000001">
    <property type="protein sequence ID" value="MBP2324446.1"/>
    <property type="molecule type" value="Genomic_DNA"/>
</dbReference>
<evidence type="ECO:0000256" key="3">
    <source>
        <dbReference type="ARBA" id="ARBA00023027"/>
    </source>
</evidence>
<evidence type="ECO:0000256" key="1">
    <source>
        <dbReference type="ARBA" id="ARBA00005854"/>
    </source>
</evidence>
<dbReference type="InterPro" id="IPR006140">
    <property type="entry name" value="D-isomer_DH_NAD-bd"/>
</dbReference>
<dbReference type="EC" id="1.1.1.95" evidence="7"/>
<dbReference type="PANTHER" id="PTHR42789:SF1">
    <property type="entry name" value="D-ISOMER SPECIFIC 2-HYDROXYACID DEHYDROGENASE FAMILY PROTEIN (AFU_ORTHOLOGUE AFUA_6G10090)"/>
    <property type="match status" value="1"/>
</dbReference>
<dbReference type="InterPro" id="IPR036291">
    <property type="entry name" value="NAD(P)-bd_dom_sf"/>
</dbReference>
<keyword evidence="2 4" id="KW-0560">Oxidoreductase</keyword>
<evidence type="ECO:0000256" key="4">
    <source>
        <dbReference type="RuleBase" id="RU003719"/>
    </source>
</evidence>
<dbReference type="InterPro" id="IPR050857">
    <property type="entry name" value="D-2-hydroxyacid_DH"/>
</dbReference>
<evidence type="ECO:0000259" key="6">
    <source>
        <dbReference type="Pfam" id="PF02826"/>
    </source>
</evidence>
<feature type="domain" description="D-isomer specific 2-hydroxyacid dehydrogenase catalytic" evidence="5">
    <location>
        <begin position="64"/>
        <end position="344"/>
    </location>
</feature>
<name>A0ABS4TKQ4_9PSEU</name>
<keyword evidence="3" id="KW-0520">NAD</keyword>